<dbReference type="InterPro" id="IPR011701">
    <property type="entry name" value="MFS"/>
</dbReference>
<dbReference type="PANTHER" id="PTHR42718:SF39">
    <property type="entry name" value="ACTINORHODIN TRANSPORTER-RELATED"/>
    <property type="match status" value="1"/>
</dbReference>
<accession>A0ABQ4G2G9</accession>
<evidence type="ECO:0000256" key="2">
    <source>
        <dbReference type="ARBA" id="ARBA00022692"/>
    </source>
</evidence>
<sequence length="469" mass="46686">MPMTISTTRPGTVLTVLLAGQTMASMDGSIVTVALPSIRRDLQAGAPVLQLVPSAYLLTLGVLVVTGARLGDLLGHRRAFLSGLAAFTASSLLCGLAPAAPVLVAARVAQAAGAALMMPQVFSLIQLRFDGAARKRAIGLYSMVLALGVALGQLAGGVLVAADLFGLGWRPIFLVNVPVGAVLVAVGPRVLPEGRRVARRLDLGGVALLTAAMAALVVPLIFGGQHGWPLWAWASLCGGPVLLALFAGFEGRVARAGGVPLLDLAVLRPPGVRPALLTCCAVMGCYTAFLFTLTLHLQGDLGFGALAAGLAFLPYTAGFAALSLTWARLPERAQSALPVAGPAVFAGVVLVVAGFAGAVPGAGWPAGLGTPLLFLAGAGHAAGYSPLMAQVAAVVGPDRASALSALNSTGPVLASVGAVAGLGGLYLAAGAGPALAVVAALLAAGALSAAVARTALRRRAPVEEHAAAG</sequence>
<dbReference type="InterPro" id="IPR020846">
    <property type="entry name" value="MFS_dom"/>
</dbReference>
<protein>
    <recommendedName>
        <fullName evidence="6">Major facilitator superfamily (MFS) profile domain-containing protein</fullName>
    </recommendedName>
</protein>
<keyword evidence="2 5" id="KW-0812">Transmembrane</keyword>
<dbReference type="Gene3D" id="1.20.1720.10">
    <property type="entry name" value="Multidrug resistance protein D"/>
    <property type="match status" value="1"/>
</dbReference>
<feature type="transmembrane region" description="Helical" evidence="5">
    <location>
        <begin position="137"/>
        <end position="160"/>
    </location>
</feature>
<name>A0ABQ4G2G9_9ACTN</name>
<evidence type="ECO:0000313" key="8">
    <source>
        <dbReference type="Proteomes" id="UP000603904"/>
    </source>
</evidence>
<organism evidence="7 8">
    <name type="scientific">Microbispora corallina</name>
    <dbReference type="NCBI Taxonomy" id="83302"/>
    <lineage>
        <taxon>Bacteria</taxon>
        <taxon>Bacillati</taxon>
        <taxon>Actinomycetota</taxon>
        <taxon>Actinomycetes</taxon>
        <taxon>Streptosporangiales</taxon>
        <taxon>Streptosporangiaceae</taxon>
        <taxon>Microbispora</taxon>
    </lineage>
</organism>
<dbReference type="SUPFAM" id="SSF103473">
    <property type="entry name" value="MFS general substrate transporter"/>
    <property type="match status" value="1"/>
</dbReference>
<comment type="subcellular location">
    <subcellularLocation>
        <location evidence="1">Cell membrane</location>
        <topology evidence="1">Multi-pass membrane protein</topology>
    </subcellularLocation>
</comment>
<dbReference type="PANTHER" id="PTHR42718">
    <property type="entry name" value="MAJOR FACILITATOR SUPERFAMILY MULTIDRUG TRANSPORTER MFSC"/>
    <property type="match status" value="1"/>
</dbReference>
<proteinExistence type="predicted"/>
<evidence type="ECO:0000259" key="6">
    <source>
        <dbReference type="PROSITE" id="PS50850"/>
    </source>
</evidence>
<feature type="transmembrane region" description="Helical" evidence="5">
    <location>
        <begin position="372"/>
        <end position="396"/>
    </location>
</feature>
<feature type="transmembrane region" description="Helical" evidence="5">
    <location>
        <begin position="104"/>
        <end position="125"/>
    </location>
</feature>
<dbReference type="Proteomes" id="UP000603904">
    <property type="component" value="Unassembled WGS sequence"/>
</dbReference>
<feature type="transmembrane region" description="Helical" evidence="5">
    <location>
        <begin position="434"/>
        <end position="452"/>
    </location>
</feature>
<feature type="transmembrane region" description="Helical" evidence="5">
    <location>
        <begin position="408"/>
        <end position="428"/>
    </location>
</feature>
<dbReference type="PROSITE" id="PS50850">
    <property type="entry name" value="MFS"/>
    <property type="match status" value="1"/>
</dbReference>
<feature type="transmembrane region" description="Helical" evidence="5">
    <location>
        <begin position="303"/>
        <end position="327"/>
    </location>
</feature>
<evidence type="ECO:0000256" key="4">
    <source>
        <dbReference type="ARBA" id="ARBA00023136"/>
    </source>
</evidence>
<dbReference type="EMBL" id="BOOC01000020">
    <property type="protein sequence ID" value="GIH41245.1"/>
    <property type="molecule type" value="Genomic_DNA"/>
</dbReference>
<comment type="caution">
    <text evidence="7">The sequence shown here is derived from an EMBL/GenBank/DDBJ whole genome shotgun (WGS) entry which is preliminary data.</text>
</comment>
<keyword evidence="8" id="KW-1185">Reference proteome</keyword>
<feature type="transmembrane region" description="Helical" evidence="5">
    <location>
        <begin position="172"/>
        <end position="191"/>
    </location>
</feature>
<feature type="domain" description="Major facilitator superfamily (MFS) profile" evidence="6">
    <location>
        <begin position="13"/>
        <end position="457"/>
    </location>
</feature>
<feature type="transmembrane region" description="Helical" evidence="5">
    <location>
        <begin position="203"/>
        <end position="222"/>
    </location>
</feature>
<reference evidence="7 8" key="1">
    <citation type="submission" date="2021-01" db="EMBL/GenBank/DDBJ databases">
        <title>Whole genome shotgun sequence of Microbispora corallina NBRC 16416.</title>
        <authorList>
            <person name="Komaki H."/>
            <person name="Tamura T."/>
        </authorList>
    </citation>
    <scope>NUCLEOTIDE SEQUENCE [LARGE SCALE GENOMIC DNA]</scope>
    <source>
        <strain evidence="7 8">NBRC 16416</strain>
    </source>
</reference>
<evidence type="ECO:0000256" key="5">
    <source>
        <dbReference type="SAM" id="Phobius"/>
    </source>
</evidence>
<keyword evidence="4 5" id="KW-0472">Membrane</keyword>
<feature type="transmembrane region" description="Helical" evidence="5">
    <location>
        <begin position="275"/>
        <end position="297"/>
    </location>
</feature>
<feature type="transmembrane region" description="Helical" evidence="5">
    <location>
        <begin position="228"/>
        <end position="249"/>
    </location>
</feature>
<feature type="transmembrane region" description="Helical" evidence="5">
    <location>
        <begin position="48"/>
        <end position="67"/>
    </location>
</feature>
<evidence type="ECO:0000313" key="7">
    <source>
        <dbReference type="EMBL" id="GIH41245.1"/>
    </source>
</evidence>
<feature type="transmembrane region" description="Helical" evidence="5">
    <location>
        <begin position="79"/>
        <end position="98"/>
    </location>
</feature>
<keyword evidence="3 5" id="KW-1133">Transmembrane helix</keyword>
<gene>
    <name evidence="7" type="ORF">Mco01_42450</name>
</gene>
<dbReference type="InterPro" id="IPR036259">
    <property type="entry name" value="MFS_trans_sf"/>
</dbReference>
<evidence type="ECO:0000256" key="3">
    <source>
        <dbReference type="ARBA" id="ARBA00022989"/>
    </source>
</evidence>
<dbReference type="Gene3D" id="1.20.1250.20">
    <property type="entry name" value="MFS general substrate transporter like domains"/>
    <property type="match status" value="1"/>
</dbReference>
<evidence type="ECO:0000256" key="1">
    <source>
        <dbReference type="ARBA" id="ARBA00004651"/>
    </source>
</evidence>
<dbReference type="Pfam" id="PF07690">
    <property type="entry name" value="MFS_1"/>
    <property type="match status" value="1"/>
</dbReference>
<feature type="transmembrane region" description="Helical" evidence="5">
    <location>
        <begin position="339"/>
        <end position="360"/>
    </location>
</feature>